<name>A0A8T0G3Q2_ARGBR</name>
<keyword evidence="2" id="KW-1185">Reference proteome</keyword>
<proteinExistence type="predicted"/>
<dbReference type="Proteomes" id="UP000807504">
    <property type="component" value="Unassembled WGS sequence"/>
</dbReference>
<evidence type="ECO:0000313" key="1">
    <source>
        <dbReference type="EMBL" id="KAF8797088.1"/>
    </source>
</evidence>
<dbReference type="AlphaFoldDB" id="A0A8T0G3Q2"/>
<sequence>MLRNDISFCSSFANLTRKWLFAMPTQCARESSGLRLWEKRRGEVLPFKVKNAGEERHDPVRQINKLLLPCRWNVSLDTDGFRWQCGVMIALAAWLTRVTLNYENNDCWL</sequence>
<gene>
    <name evidence="1" type="ORF">HNY73_001393</name>
</gene>
<comment type="caution">
    <text evidence="1">The sequence shown here is derived from an EMBL/GenBank/DDBJ whole genome shotgun (WGS) entry which is preliminary data.</text>
</comment>
<dbReference type="EMBL" id="JABXBU010000001">
    <property type="protein sequence ID" value="KAF8797088.1"/>
    <property type="molecule type" value="Genomic_DNA"/>
</dbReference>
<organism evidence="1 2">
    <name type="scientific">Argiope bruennichi</name>
    <name type="common">Wasp spider</name>
    <name type="synonym">Aranea bruennichi</name>
    <dbReference type="NCBI Taxonomy" id="94029"/>
    <lineage>
        <taxon>Eukaryota</taxon>
        <taxon>Metazoa</taxon>
        <taxon>Ecdysozoa</taxon>
        <taxon>Arthropoda</taxon>
        <taxon>Chelicerata</taxon>
        <taxon>Arachnida</taxon>
        <taxon>Araneae</taxon>
        <taxon>Araneomorphae</taxon>
        <taxon>Entelegynae</taxon>
        <taxon>Araneoidea</taxon>
        <taxon>Araneidae</taxon>
        <taxon>Argiope</taxon>
    </lineage>
</organism>
<reference evidence="1" key="1">
    <citation type="journal article" date="2020" name="bioRxiv">
        <title>Chromosome-level reference genome of the European wasp spider Argiope bruennichi: a resource for studies on range expansion and evolutionary adaptation.</title>
        <authorList>
            <person name="Sheffer M.M."/>
            <person name="Hoppe A."/>
            <person name="Krehenwinkel H."/>
            <person name="Uhl G."/>
            <person name="Kuss A.W."/>
            <person name="Jensen L."/>
            <person name="Jensen C."/>
            <person name="Gillespie R.G."/>
            <person name="Hoff K.J."/>
            <person name="Prost S."/>
        </authorList>
    </citation>
    <scope>NUCLEOTIDE SEQUENCE</scope>
</reference>
<accession>A0A8T0G3Q2</accession>
<reference evidence="1" key="2">
    <citation type="submission" date="2020-06" db="EMBL/GenBank/DDBJ databases">
        <authorList>
            <person name="Sheffer M."/>
        </authorList>
    </citation>
    <scope>NUCLEOTIDE SEQUENCE</scope>
</reference>
<protein>
    <submittedName>
        <fullName evidence="1">Uncharacterized protein</fullName>
    </submittedName>
</protein>
<evidence type="ECO:0000313" key="2">
    <source>
        <dbReference type="Proteomes" id="UP000807504"/>
    </source>
</evidence>